<evidence type="ECO:0000313" key="2">
    <source>
        <dbReference type="Proteomes" id="UP000308600"/>
    </source>
</evidence>
<gene>
    <name evidence="1" type="ORF">BDN72DRAFT_798802</name>
</gene>
<dbReference type="EMBL" id="ML208372">
    <property type="protein sequence ID" value="TFK67565.1"/>
    <property type="molecule type" value="Genomic_DNA"/>
</dbReference>
<organism evidence="1 2">
    <name type="scientific">Pluteus cervinus</name>
    <dbReference type="NCBI Taxonomy" id="181527"/>
    <lineage>
        <taxon>Eukaryota</taxon>
        <taxon>Fungi</taxon>
        <taxon>Dikarya</taxon>
        <taxon>Basidiomycota</taxon>
        <taxon>Agaricomycotina</taxon>
        <taxon>Agaricomycetes</taxon>
        <taxon>Agaricomycetidae</taxon>
        <taxon>Agaricales</taxon>
        <taxon>Pluteineae</taxon>
        <taxon>Pluteaceae</taxon>
        <taxon>Pluteus</taxon>
    </lineage>
</organism>
<accession>A0ACD3APX5</accession>
<dbReference type="Proteomes" id="UP000308600">
    <property type="component" value="Unassembled WGS sequence"/>
</dbReference>
<proteinExistence type="predicted"/>
<protein>
    <submittedName>
        <fullName evidence="1">Uncharacterized protein</fullName>
    </submittedName>
</protein>
<reference evidence="1 2" key="1">
    <citation type="journal article" date="2019" name="Nat. Ecol. Evol.">
        <title>Megaphylogeny resolves global patterns of mushroom evolution.</title>
        <authorList>
            <person name="Varga T."/>
            <person name="Krizsan K."/>
            <person name="Foldi C."/>
            <person name="Dima B."/>
            <person name="Sanchez-Garcia M."/>
            <person name="Sanchez-Ramirez S."/>
            <person name="Szollosi G.J."/>
            <person name="Szarkandi J.G."/>
            <person name="Papp V."/>
            <person name="Albert L."/>
            <person name="Andreopoulos W."/>
            <person name="Angelini C."/>
            <person name="Antonin V."/>
            <person name="Barry K.W."/>
            <person name="Bougher N.L."/>
            <person name="Buchanan P."/>
            <person name="Buyck B."/>
            <person name="Bense V."/>
            <person name="Catcheside P."/>
            <person name="Chovatia M."/>
            <person name="Cooper J."/>
            <person name="Damon W."/>
            <person name="Desjardin D."/>
            <person name="Finy P."/>
            <person name="Geml J."/>
            <person name="Haridas S."/>
            <person name="Hughes K."/>
            <person name="Justo A."/>
            <person name="Karasinski D."/>
            <person name="Kautmanova I."/>
            <person name="Kiss B."/>
            <person name="Kocsube S."/>
            <person name="Kotiranta H."/>
            <person name="LaButti K.M."/>
            <person name="Lechner B.E."/>
            <person name="Liimatainen K."/>
            <person name="Lipzen A."/>
            <person name="Lukacs Z."/>
            <person name="Mihaltcheva S."/>
            <person name="Morgado L.N."/>
            <person name="Niskanen T."/>
            <person name="Noordeloos M.E."/>
            <person name="Ohm R.A."/>
            <person name="Ortiz-Santana B."/>
            <person name="Ovrebo C."/>
            <person name="Racz N."/>
            <person name="Riley R."/>
            <person name="Savchenko A."/>
            <person name="Shiryaev A."/>
            <person name="Soop K."/>
            <person name="Spirin V."/>
            <person name="Szebenyi C."/>
            <person name="Tomsovsky M."/>
            <person name="Tulloss R.E."/>
            <person name="Uehling J."/>
            <person name="Grigoriev I.V."/>
            <person name="Vagvolgyi C."/>
            <person name="Papp T."/>
            <person name="Martin F.M."/>
            <person name="Miettinen O."/>
            <person name="Hibbett D.S."/>
            <person name="Nagy L.G."/>
        </authorList>
    </citation>
    <scope>NUCLEOTIDE SEQUENCE [LARGE SCALE GENOMIC DNA]</scope>
    <source>
        <strain evidence="1 2">NL-1719</strain>
    </source>
</reference>
<sequence>MTEKRVELTMSRLTVSSEGGGAEDWDRSLILNEGDLNGLGVGALELTPQNSVTFPAEGGAHHRQLPVAGVKSKRTLSELLRLHSEEGTDCNFSPEEASRVADVLGQWINASSSPYESDDDFFSSRAHDDSSIRPKRLASAMTFEGRPRGQSESVNSRPSTLNGNAKS</sequence>
<evidence type="ECO:0000313" key="1">
    <source>
        <dbReference type="EMBL" id="TFK67565.1"/>
    </source>
</evidence>
<name>A0ACD3APX5_9AGAR</name>
<keyword evidence="2" id="KW-1185">Reference proteome</keyword>